<dbReference type="Gramene" id="PUZ49483">
    <property type="protein sequence ID" value="PUZ49483"/>
    <property type="gene ID" value="GQ55_7G329700"/>
</dbReference>
<feature type="signal peptide" evidence="1">
    <location>
        <begin position="1"/>
        <end position="27"/>
    </location>
</feature>
<sequence length="75" mass="8248">MNMTPNPAATLLLWLGAASLTREGVMGSCQGVAKIDFFTLVKHNLCDSVINLIRAGRTIVQTGFFFNLEKIHIIK</sequence>
<name>A0A2T7D1T8_9POAL</name>
<dbReference type="AlphaFoldDB" id="A0A2T7D1T8"/>
<dbReference type="Proteomes" id="UP000244336">
    <property type="component" value="Chromosome 7"/>
</dbReference>
<accession>A0A2T7D1T8</accession>
<feature type="chain" id="PRO_5015395502" description="Secreted protein" evidence="1">
    <location>
        <begin position="28"/>
        <end position="75"/>
    </location>
</feature>
<keyword evidence="1" id="KW-0732">Signal</keyword>
<dbReference type="EMBL" id="CM009755">
    <property type="protein sequence ID" value="PUZ49483.1"/>
    <property type="molecule type" value="Genomic_DNA"/>
</dbReference>
<evidence type="ECO:0000256" key="1">
    <source>
        <dbReference type="SAM" id="SignalP"/>
    </source>
</evidence>
<protein>
    <recommendedName>
        <fullName evidence="4">Secreted protein</fullName>
    </recommendedName>
</protein>
<evidence type="ECO:0008006" key="4">
    <source>
        <dbReference type="Google" id="ProtNLM"/>
    </source>
</evidence>
<keyword evidence="3" id="KW-1185">Reference proteome</keyword>
<evidence type="ECO:0000313" key="2">
    <source>
        <dbReference type="EMBL" id="PUZ49483.1"/>
    </source>
</evidence>
<gene>
    <name evidence="2" type="ORF">GQ55_7G329700</name>
</gene>
<proteinExistence type="predicted"/>
<evidence type="ECO:0000313" key="3">
    <source>
        <dbReference type="Proteomes" id="UP000244336"/>
    </source>
</evidence>
<reference evidence="2 3" key="1">
    <citation type="submission" date="2018-04" db="EMBL/GenBank/DDBJ databases">
        <title>WGS assembly of Panicum hallii var. hallii HAL2.</title>
        <authorList>
            <person name="Lovell J."/>
            <person name="Jenkins J."/>
            <person name="Lowry D."/>
            <person name="Mamidi S."/>
            <person name="Sreedasyam A."/>
            <person name="Weng X."/>
            <person name="Barry K."/>
            <person name="Bonette J."/>
            <person name="Campitelli B."/>
            <person name="Daum C."/>
            <person name="Gordon S."/>
            <person name="Gould B."/>
            <person name="Lipzen A."/>
            <person name="MacQueen A."/>
            <person name="Palacio-Mejia J."/>
            <person name="Plott C."/>
            <person name="Shakirov E."/>
            <person name="Shu S."/>
            <person name="Yoshinaga Y."/>
            <person name="Zane M."/>
            <person name="Rokhsar D."/>
            <person name="Grimwood J."/>
            <person name="Schmutz J."/>
            <person name="Juenger T."/>
        </authorList>
    </citation>
    <scope>NUCLEOTIDE SEQUENCE [LARGE SCALE GENOMIC DNA]</scope>
    <source>
        <strain evidence="3">cv. HAL2</strain>
    </source>
</reference>
<organism evidence="2 3">
    <name type="scientific">Panicum hallii var. hallii</name>
    <dbReference type="NCBI Taxonomy" id="1504633"/>
    <lineage>
        <taxon>Eukaryota</taxon>
        <taxon>Viridiplantae</taxon>
        <taxon>Streptophyta</taxon>
        <taxon>Embryophyta</taxon>
        <taxon>Tracheophyta</taxon>
        <taxon>Spermatophyta</taxon>
        <taxon>Magnoliopsida</taxon>
        <taxon>Liliopsida</taxon>
        <taxon>Poales</taxon>
        <taxon>Poaceae</taxon>
        <taxon>PACMAD clade</taxon>
        <taxon>Panicoideae</taxon>
        <taxon>Panicodae</taxon>
        <taxon>Paniceae</taxon>
        <taxon>Panicinae</taxon>
        <taxon>Panicum</taxon>
        <taxon>Panicum sect. Panicum</taxon>
    </lineage>
</organism>